<feature type="domain" description="Imelysin-like" evidence="4">
    <location>
        <begin position="164"/>
        <end position="444"/>
    </location>
</feature>
<evidence type="ECO:0000256" key="2">
    <source>
        <dbReference type="ARBA" id="ARBA00022729"/>
    </source>
</evidence>
<accession>A0ABX5F4L7</accession>
<proteinExistence type="predicted"/>
<dbReference type="InterPro" id="IPR038352">
    <property type="entry name" value="Imelysin_sf"/>
</dbReference>
<organism evidence="5 6">
    <name type="scientific">Aphanothece cf. minutissima CCALA 015</name>
    <dbReference type="NCBI Taxonomy" id="2107695"/>
    <lineage>
        <taxon>Bacteria</taxon>
        <taxon>Bacillati</taxon>
        <taxon>Cyanobacteriota</taxon>
        <taxon>Cyanophyceae</taxon>
        <taxon>Oscillatoriophycideae</taxon>
        <taxon>Chroococcales</taxon>
        <taxon>Aphanothecaceae</taxon>
        <taxon>Aphanothece</taxon>
    </lineage>
</organism>
<keyword evidence="6" id="KW-1185">Reference proteome</keyword>
<comment type="caution">
    <text evidence="5">The sequence shown here is derived from an EMBL/GenBank/DDBJ whole genome shotgun (WGS) entry which is preliminary data.</text>
</comment>
<dbReference type="Pfam" id="PF09375">
    <property type="entry name" value="Peptidase_M75"/>
    <property type="match status" value="1"/>
</dbReference>
<feature type="compositionally biased region" description="Basic and acidic residues" evidence="3">
    <location>
        <begin position="21"/>
        <end position="42"/>
    </location>
</feature>
<evidence type="ECO:0000256" key="1">
    <source>
        <dbReference type="ARBA" id="ARBA00004196"/>
    </source>
</evidence>
<evidence type="ECO:0000313" key="5">
    <source>
        <dbReference type="EMBL" id="PSB36341.1"/>
    </source>
</evidence>
<evidence type="ECO:0000313" key="6">
    <source>
        <dbReference type="Proteomes" id="UP000238218"/>
    </source>
</evidence>
<name>A0ABX5F4L7_9CHRO</name>
<sequence length="455" mass="48067">MEVEVLTEEREGAPIGPAPERGLESGKEPSSRGAPEQERPENDNSYQQWLPCPGPVLPPAGGAVAIRPILFRRCWGRPPPKEQGAVPTGTRRGPLASGSAARRGDSDSSRPFLPMAPTCRWRPALALGLPLCLGLALSACGPRPGTAAPTERAVAQSFVERVVLPNYTQLVAQTAALQEAIQRLSENPSDAQLAATRQAWLAARRTWETSESWAFGPAETNGFDGAMDDWPVNGKDLATALGRQRFGPDTFAALSETAKGFHGIEWVLYGGRTGTPPTAAQLTPGERAYLRLAADDLHRQAAGLLAGWSGPEGFGARFSSPGEAGAAVQEMLQGVIGLLQEGGDEKLGQPLKTRDPRTLESADSGNTQADLVANVEGARRVLMATGLVDLIGSRDPDLARQIDRESAAAVAMAKGLPDPLNGALSDPTARQAMEALISQLHSTAKLVERSVPLLS</sequence>
<dbReference type="CDD" id="cd14658">
    <property type="entry name" value="Imelysin-like_IrpA"/>
    <property type="match status" value="1"/>
</dbReference>
<reference evidence="5 6" key="2">
    <citation type="submission" date="2018-03" db="EMBL/GenBank/DDBJ databases">
        <title>The ancient ancestry and fast evolution of plastids.</title>
        <authorList>
            <person name="Moore K.R."/>
            <person name="Magnabosco C."/>
            <person name="Momper L."/>
            <person name="Gold D.A."/>
            <person name="Bosak T."/>
            <person name="Fournier G.P."/>
        </authorList>
    </citation>
    <scope>NUCLEOTIDE SEQUENCE [LARGE SCALE GENOMIC DNA]</scope>
    <source>
        <strain evidence="5 6">CCALA 015</strain>
    </source>
</reference>
<gene>
    <name evidence="5" type="ORF">C7B81_13895</name>
</gene>
<dbReference type="Gene3D" id="1.20.1420.20">
    <property type="entry name" value="M75 peptidase, HXXE motif"/>
    <property type="match status" value="1"/>
</dbReference>
<feature type="region of interest" description="Disordered" evidence="3">
    <location>
        <begin position="77"/>
        <end position="113"/>
    </location>
</feature>
<reference evidence="5 6" key="1">
    <citation type="submission" date="2018-02" db="EMBL/GenBank/DDBJ databases">
        <authorList>
            <person name="Moore K."/>
            <person name="Momper L."/>
        </authorList>
    </citation>
    <scope>NUCLEOTIDE SEQUENCE [LARGE SCALE GENOMIC DNA]</scope>
    <source>
        <strain evidence="5 6">CCALA 015</strain>
    </source>
</reference>
<dbReference type="InterPro" id="IPR018976">
    <property type="entry name" value="Imelysin-like"/>
</dbReference>
<dbReference type="InterPro" id="IPR034982">
    <property type="entry name" value="Imelysin-like_IrpA"/>
</dbReference>
<protein>
    <recommendedName>
        <fullName evidence="4">Imelysin-like domain-containing protein</fullName>
    </recommendedName>
</protein>
<comment type="subcellular location">
    <subcellularLocation>
        <location evidence="1">Cell envelope</location>
    </subcellularLocation>
</comment>
<feature type="compositionally biased region" description="Basic and acidic residues" evidence="3">
    <location>
        <begin position="345"/>
        <end position="360"/>
    </location>
</feature>
<dbReference type="Proteomes" id="UP000238218">
    <property type="component" value="Unassembled WGS sequence"/>
</dbReference>
<keyword evidence="2" id="KW-0732">Signal</keyword>
<feature type="region of interest" description="Disordered" evidence="3">
    <location>
        <begin position="345"/>
        <end position="365"/>
    </location>
</feature>
<evidence type="ECO:0000256" key="3">
    <source>
        <dbReference type="SAM" id="MobiDB-lite"/>
    </source>
</evidence>
<feature type="region of interest" description="Disordered" evidence="3">
    <location>
        <begin position="1"/>
        <end position="53"/>
    </location>
</feature>
<evidence type="ECO:0000259" key="4">
    <source>
        <dbReference type="Pfam" id="PF09375"/>
    </source>
</evidence>
<dbReference type="EMBL" id="PVWP01000010">
    <property type="protein sequence ID" value="PSB36341.1"/>
    <property type="molecule type" value="Genomic_DNA"/>
</dbReference>